<dbReference type="Proteomes" id="UP000022311">
    <property type="component" value="Unassembled WGS sequence"/>
</dbReference>
<dbReference type="EMBL" id="JALD01000028">
    <property type="protein sequence ID" value="EUD12073.1"/>
    <property type="molecule type" value="Genomic_DNA"/>
</dbReference>
<name>A0AAV3M8L8_9GAMM</name>
<feature type="chain" id="PRO_5043988292" evidence="1">
    <location>
        <begin position="21"/>
        <end position="120"/>
    </location>
</feature>
<evidence type="ECO:0000313" key="3">
    <source>
        <dbReference type="Proteomes" id="UP000022311"/>
    </source>
</evidence>
<accession>A0AAV3M8L8</accession>
<feature type="signal peptide" evidence="1">
    <location>
        <begin position="1"/>
        <end position="20"/>
    </location>
</feature>
<evidence type="ECO:0000256" key="1">
    <source>
        <dbReference type="SAM" id="SignalP"/>
    </source>
</evidence>
<protein>
    <submittedName>
        <fullName evidence="2">Uncharacterized protein</fullName>
    </submittedName>
</protein>
<proteinExistence type="predicted"/>
<gene>
    <name evidence="2" type="ORF">HMPREF1563_1460</name>
</gene>
<organism evidence="2 3">
    <name type="scientific">Providencia alcalifaciens 205/92</name>
    <dbReference type="NCBI Taxonomy" id="1256988"/>
    <lineage>
        <taxon>Bacteria</taxon>
        <taxon>Pseudomonadati</taxon>
        <taxon>Pseudomonadota</taxon>
        <taxon>Gammaproteobacteria</taxon>
        <taxon>Enterobacterales</taxon>
        <taxon>Morganellaceae</taxon>
        <taxon>Providencia</taxon>
    </lineage>
</organism>
<reference evidence="2 3" key="1">
    <citation type="submission" date="2014-01" db="EMBL/GenBank/DDBJ databases">
        <authorList>
            <person name="Durkin A.S."/>
            <person name="McCorrison J."/>
            <person name="Torralba M."/>
            <person name="Gillis M."/>
            <person name="Haft D.H."/>
            <person name="Methe B."/>
            <person name="Sutton G."/>
            <person name="Nelson K.E."/>
        </authorList>
    </citation>
    <scope>NUCLEOTIDE SEQUENCE [LARGE SCALE GENOMIC DNA]</scope>
    <source>
        <strain evidence="2 3">205/92</strain>
    </source>
</reference>
<evidence type="ECO:0000313" key="2">
    <source>
        <dbReference type="EMBL" id="EUD12073.1"/>
    </source>
</evidence>
<keyword evidence="1" id="KW-0732">Signal</keyword>
<comment type="caution">
    <text evidence="2">The sequence shown here is derived from an EMBL/GenBank/DDBJ whole genome shotgun (WGS) entry which is preliminary data.</text>
</comment>
<dbReference type="AlphaFoldDB" id="A0AAV3M8L8"/>
<sequence>MFKKVIVVFFLIFSAHLGFATDLSFKEKSPIDRLYNESYQGIEQLREEQKFKFDPKLKIAQKDRSYQSLLEQRDEDEKSILNHIRPCDINPSAVGCPGHLSWMDNPREFQSMLEQKYKNE</sequence>